<dbReference type="InterPro" id="IPR018161">
    <property type="entry name" value="Wnt_CS"/>
</dbReference>
<evidence type="ECO:0000313" key="14">
    <source>
        <dbReference type="Proteomes" id="UP001314229"/>
    </source>
</evidence>
<reference evidence="13 14" key="1">
    <citation type="submission" date="2024-01" db="EMBL/GenBank/DDBJ databases">
        <authorList>
            <person name="Alioto T."/>
            <person name="Alioto T."/>
            <person name="Gomez Garrido J."/>
        </authorList>
    </citation>
    <scope>NUCLEOTIDE SEQUENCE [LARGE SCALE GENOMIC DNA]</scope>
</reference>
<name>A0AAV1N5W6_SCOSC</name>
<dbReference type="SMART" id="SM00097">
    <property type="entry name" value="WNT1"/>
    <property type="match status" value="1"/>
</dbReference>
<dbReference type="GO" id="GO:0045165">
    <property type="term" value="P:cell fate commitment"/>
    <property type="evidence" value="ECO:0007669"/>
    <property type="project" value="TreeGrafter"/>
</dbReference>
<accession>A0AAV1N5W6</accession>
<keyword evidence="8" id="KW-1015">Disulfide bond</keyword>
<protein>
    <recommendedName>
        <fullName evidence="11">Protein Wnt</fullName>
    </recommendedName>
</protein>
<evidence type="ECO:0000256" key="4">
    <source>
        <dbReference type="ARBA" id="ARBA00022525"/>
    </source>
</evidence>
<dbReference type="GO" id="GO:0005109">
    <property type="term" value="F:frizzled binding"/>
    <property type="evidence" value="ECO:0007669"/>
    <property type="project" value="TreeGrafter"/>
</dbReference>
<dbReference type="PRINTS" id="PR01349">
    <property type="entry name" value="WNTPROTEIN"/>
</dbReference>
<keyword evidence="9" id="KW-0325">Glycoprotein</keyword>
<keyword evidence="4" id="KW-0964">Secreted</keyword>
<dbReference type="PANTHER" id="PTHR12027:SF86">
    <property type="entry name" value="PROTEIN WNT-2"/>
    <property type="match status" value="1"/>
</dbReference>
<evidence type="ECO:0000256" key="8">
    <source>
        <dbReference type="ARBA" id="ARBA00023157"/>
    </source>
</evidence>
<dbReference type="GO" id="GO:0060070">
    <property type="term" value="P:canonical Wnt signaling pathway"/>
    <property type="evidence" value="ECO:0007669"/>
    <property type="project" value="TreeGrafter"/>
</dbReference>
<dbReference type="Proteomes" id="UP001314229">
    <property type="component" value="Unassembled WGS sequence"/>
</dbReference>
<proteinExistence type="inferred from homology"/>
<keyword evidence="3 11" id="KW-0217">Developmental protein</keyword>
<evidence type="ECO:0000256" key="11">
    <source>
        <dbReference type="RuleBase" id="RU003500"/>
    </source>
</evidence>
<dbReference type="Pfam" id="PF00110">
    <property type="entry name" value="wnt"/>
    <property type="match status" value="1"/>
</dbReference>
<sequence length="356" mass="40358">MPFSASSDLYRSTGVLTNSVFLHSIALSEEPHQLGPHLKSCGAPVWKRAKPVWCQTSLNRYSQTSHFFTSFLRRDSAHPLSICWLTAEVDASWWYMGTLGSQVMCDNIPGLVNKQRQLCRQHPKVMQAIGAGMKDWITECQHQFRNHRWNCNTTARDHNLFGRLLLRSSREVAFVYAISSAGVVYTLARACSQGELDSCSCDPTKKGSSRDSKGSFDWGGCSDHVEHAMRFSQAFVDAKERKERDARALMNLHNNRAGRKAVKRFMNLECKCHGVSGSCSVRTCWLAMADFRRTGEHLRKRYNGAVQVAVNQYGTGFTAAHSHFKRPSKNDLVYFEDSPDYCIRDHESGKQHFSLF</sequence>
<dbReference type="GO" id="GO:0030182">
    <property type="term" value="P:neuron differentiation"/>
    <property type="evidence" value="ECO:0007669"/>
    <property type="project" value="TreeGrafter"/>
</dbReference>
<evidence type="ECO:0000256" key="10">
    <source>
        <dbReference type="ARBA" id="ARBA00023288"/>
    </source>
</evidence>
<dbReference type="GO" id="GO:0048513">
    <property type="term" value="P:animal organ development"/>
    <property type="evidence" value="ECO:0007669"/>
    <property type="project" value="UniProtKB-ARBA"/>
</dbReference>
<evidence type="ECO:0000256" key="5">
    <source>
        <dbReference type="ARBA" id="ARBA00022530"/>
    </source>
</evidence>
<evidence type="ECO:0000313" key="13">
    <source>
        <dbReference type="EMBL" id="CAK6954582.1"/>
    </source>
</evidence>
<evidence type="ECO:0000256" key="9">
    <source>
        <dbReference type="ARBA" id="ARBA00023180"/>
    </source>
</evidence>
<keyword evidence="7" id="KW-0732">Signal</keyword>
<evidence type="ECO:0000256" key="2">
    <source>
        <dbReference type="ARBA" id="ARBA00005683"/>
    </source>
</evidence>
<comment type="function">
    <text evidence="11">Ligand for members of the frizzled family of seven transmembrane receptors.</text>
</comment>
<evidence type="ECO:0000256" key="3">
    <source>
        <dbReference type="ARBA" id="ARBA00022473"/>
    </source>
</evidence>
<evidence type="ECO:0000256" key="6">
    <source>
        <dbReference type="ARBA" id="ARBA00022687"/>
    </source>
</evidence>
<dbReference type="GO" id="GO:0005615">
    <property type="term" value="C:extracellular space"/>
    <property type="evidence" value="ECO:0007669"/>
    <property type="project" value="TreeGrafter"/>
</dbReference>
<evidence type="ECO:0000256" key="1">
    <source>
        <dbReference type="ARBA" id="ARBA00004498"/>
    </source>
</evidence>
<dbReference type="PROSITE" id="PS00246">
    <property type="entry name" value="WNT1"/>
    <property type="match status" value="1"/>
</dbReference>
<keyword evidence="5" id="KW-0272">Extracellular matrix</keyword>
<gene>
    <name evidence="13" type="ORF">FSCOSCO3_A024875</name>
</gene>
<dbReference type="PANTHER" id="PTHR12027">
    <property type="entry name" value="WNT RELATED"/>
    <property type="match status" value="1"/>
</dbReference>
<keyword evidence="10" id="KW-0449">Lipoprotein</keyword>
<organism evidence="13 14">
    <name type="scientific">Scomber scombrus</name>
    <name type="common">Atlantic mackerel</name>
    <name type="synonym">Scomber vernalis</name>
    <dbReference type="NCBI Taxonomy" id="13677"/>
    <lineage>
        <taxon>Eukaryota</taxon>
        <taxon>Metazoa</taxon>
        <taxon>Chordata</taxon>
        <taxon>Craniata</taxon>
        <taxon>Vertebrata</taxon>
        <taxon>Euteleostomi</taxon>
        <taxon>Actinopterygii</taxon>
        <taxon>Neopterygii</taxon>
        <taxon>Teleostei</taxon>
        <taxon>Neoteleostei</taxon>
        <taxon>Acanthomorphata</taxon>
        <taxon>Pelagiaria</taxon>
        <taxon>Scombriformes</taxon>
        <taxon>Scombridae</taxon>
        <taxon>Scomber</taxon>
    </lineage>
</organism>
<feature type="compositionally biased region" description="Basic and acidic residues" evidence="12">
    <location>
        <begin position="203"/>
        <end position="214"/>
    </location>
</feature>
<evidence type="ECO:0000256" key="12">
    <source>
        <dbReference type="SAM" id="MobiDB-lite"/>
    </source>
</evidence>
<comment type="caution">
    <text evidence="13">The sequence shown here is derived from an EMBL/GenBank/DDBJ whole genome shotgun (WGS) entry which is preliminary data.</text>
</comment>
<dbReference type="InterPro" id="IPR009140">
    <property type="entry name" value="Wnt2"/>
</dbReference>
<keyword evidence="14" id="KW-1185">Reference proteome</keyword>
<comment type="similarity">
    <text evidence="2 11">Belongs to the Wnt family.</text>
</comment>
<feature type="region of interest" description="Disordered" evidence="12">
    <location>
        <begin position="195"/>
        <end position="214"/>
    </location>
</feature>
<dbReference type="EMBL" id="CAWUFR010000017">
    <property type="protein sequence ID" value="CAK6954582.1"/>
    <property type="molecule type" value="Genomic_DNA"/>
</dbReference>
<dbReference type="PRINTS" id="PR01842">
    <property type="entry name" value="WNT2PROTEIN"/>
</dbReference>
<keyword evidence="6 11" id="KW-0879">Wnt signaling pathway</keyword>
<comment type="subcellular location">
    <subcellularLocation>
        <location evidence="1 11">Secreted</location>
        <location evidence="1 11">Extracellular space</location>
        <location evidence="1 11">Extracellular matrix</location>
    </subcellularLocation>
</comment>
<dbReference type="AlphaFoldDB" id="A0AAV1N5W6"/>
<dbReference type="GO" id="GO:0005125">
    <property type="term" value="F:cytokine activity"/>
    <property type="evidence" value="ECO:0007669"/>
    <property type="project" value="TreeGrafter"/>
</dbReference>
<evidence type="ECO:0000256" key="7">
    <source>
        <dbReference type="ARBA" id="ARBA00022729"/>
    </source>
</evidence>
<dbReference type="InterPro" id="IPR005817">
    <property type="entry name" value="Wnt"/>
</dbReference>